<dbReference type="Proteomes" id="UP000515703">
    <property type="component" value="Chromosome"/>
</dbReference>
<name>A0A7I8DIY8_9FIRM</name>
<organism evidence="2 3">
    <name type="scientific">Anaerocolumna chitinilytica</name>
    <dbReference type="NCBI Taxonomy" id="1727145"/>
    <lineage>
        <taxon>Bacteria</taxon>
        <taxon>Bacillati</taxon>
        <taxon>Bacillota</taxon>
        <taxon>Clostridia</taxon>
        <taxon>Lachnospirales</taxon>
        <taxon>Lachnospiraceae</taxon>
        <taxon>Anaerocolumna</taxon>
    </lineage>
</organism>
<feature type="transmembrane region" description="Helical" evidence="1">
    <location>
        <begin position="9"/>
        <end position="28"/>
    </location>
</feature>
<evidence type="ECO:0000313" key="2">
    <source>
        <dbReference type="EMBL" id="BCJ98458.1"/>
    </source>
</evidence>
<reference evidence="2 3" key="2">
    <citation type="submission" date="2020-08" db="EMBL/GenBank/DDBJ databases">
        <authorList>
            <person name="Ueki A."/>
            <person name="Tonouchi A."/>
        </authorList>
    </citation>
    <scope>NUCLEOTIDE SEQUENCE [LARGE SCALE GENOMIC DNA]</scope>
    <source>
        <strain evidence="2 3">CTTW</strain>
    </source>
</reference>
<keyword evidence="3" id="KW-1185">Reference proteome</keyword>
<keyword evidence="1" id="KW-0472">Membrane</keyword>
<dbReference type="EMBL" id="AP023368">
    <property type="protein sequence ID" value="BCJ98458.1"/>
    <property type="molecule type" value="Genomic_DNA"/>
</dbReference>
<accession>A0A7I8DIY8</accession>
<sequence length="355" mass="42464">MKASIFRKFIHVFAIVSIIGMVGYFLPAPSSYANTIYHDFIFPIAIGYILSYVFFIMTVLIPIEYRKQSVRKNIDLTEYEVSNKLFSVFNIIFDNVMYQKQIKAGTLIKEDIKLALQNKCLHKEYIKPDGYAEKFIAIGEKLENISKELESLISQVLIINEFLSEDEINIFFSIRKKLSVYDFYLDKKLYFSPYEAKHQNISYMSDNYYELYLLYVRVQQIVYKNNLNIRDIYFDKIQYLYYSKQFDKVIGLIKKDSIVLQSQDKVWVRQYYMLAKYQIGDKTEAYNILISLLHEDLDIVSWRSIFLDMYDDEVNTILSNNCKKQLIKKMFDMLENEKQTYELFRNCNQYIMDNY</sequence>
<dbReference type="RefSeq" id="WP_185258786.1">
    <property type="nucleotide sequence ID" value="NZ_AP023368.1"/>
</dbReference>
<gene>
    <name evidence="2" type="ORF">bsdcttw_14990</name>
</gene>
<evidence type="ECO:0000313" key="3">
    <source>
        <dbReference type="Proteomes" id="UP000515703"/>
    </source>
</evidence>
<proteinExistence type="predicted"/>
<dbReference type="AlphaFoldDB" id="A0A7I8DIY8"/>
<keyword evidence="1" id="KW-1133">Transmembrane helix</keyword>
<evidence type="ECO:0000256" key="1">
    <source>
        <dbReference type="SAM" id="Phobius"/>
    </source>
</evidence>
<protein>
    <submittedName>
        <fullName evidence="2">Uncharacterized protein</fullName>
    </submittedName>
</protein>
<feature type="transmembrane region" description="Helical" evidence="1">
    <location>
        <begin position="40"/>
        <end position="63"/>
    </location>
</feature>
<keyword evidence="1" id="KW-0812">Transmembrane</keyword>
<dbReference type="KEGG" id="acht:bsdcttw_14990"/>
<reference evidence="2 3" key="1">
    <citation type="submission" date="2020-08" db="EMBL/GenBank/DDBJ databases">
        <title>Draft genome sequencing of an Anaerocolumna strain isolated from anoxic soil subjected to BSD treatment.</title>
        <authorList>
            <person name="Uek A."/>
            <person name="Tonouchi A."/>
        </authorList>
    </citation>
    <scope>NUCLEOTIDE SEQUENCE [LARGE SCALE GENOMIC DNA]</scope>
    <source>
        <strain evidence="2 3">CTTW</strain>
    </source>
</reference>